<dbReference type="AlphaFoldDB" id="A0A4U0X291"/>
<feature type="compositionally biased region" description="Basic and acidic residues" evidence="1">
    <location>
        <begin position="78"/>
        <end position="90"/>
    </location>
</feature>
<feature type="domain" description="Eukaryotic translation initiation factor 3 subunit G N-terminal" evidence="2">
    <location>
        <begin position="32"/>
        <end position="132"/>
    </location>
</feature>
<evidence type="ECO:0000313" key="3">
    <source>
        <dbReference type="EMBL" id="TKA70382.1"/>
    </source>
</evidence>
<evidence type="ECO:0000313" key="4">
    <source>
        <dbReference type="Proteomes" id="UP000308768"/>
    </source>
</evidence>
<sequence>MSKVAAQGPEAAKRTDWAEDEDEDLATALPAPQVTKNKDGTETITTYFIREDGKKVKRTQRIRKTVIKEKVNPRVAERKTWTKFGAEKSKPAGPQSDTTTVAENIIFRPMAGWKASGAEKAAAEDKKTDQLKN</sequence>
<keyword evidence="4" id="KW-1185">Reference proteome</keyword>
<dbReference type="GO" id="GO:0003743">
    <property type="term" value="F:translation initiation factor activity"/>
    <property type="evidence" value="ECO:0007669"/>
    <property type="project" value="UniProtKB-KW"/>
</dbReference>
<dbReference type="OrthoDB" id="639027at2759"/>
<organism evidence="3 4">
    <name type="scientific">Cryomyces minteri</name>
    <dbReference type="NCBI Taxonomy" id="331657"/>
    <lineage>
        <taxon>Eukaryota</taxon>
        <taxon>Fungi</taxon>
        <taxon>Dikarya</taxon>
        <taxon>Ascomycota</taxon>
        <taxon>Pezizomycotina</taxon>
        <taxon>Dothideomycetes</taxon>
        <taxon>Dothideomycetes incertae sedis</taxon>
        <taxon>Cryomyces</taxon>
    </lineage>
</organism>
<evidence type="ECO:0000259" key="2">
    <source>
        <dbReference type="Pfam" id="PF12353"/>
    </source>
</evidence>
<feature type="non-terminal residue" evidence="3">
    <location>
        <position position="133"/>
    </location>
</feature>
<feature type="region of interest" description="Disordered" evidence="1">
    <location>
        <begin position="113"/>
        <end position="133"/>
    </location>
</feature>
<dbReference type="Proteomes" id="UP000308768">
    <property type="component" value="Unassembled WGS sequence"/>
</dbReference>
<comment type="caution">
    <text evidence="3">The sequence shown here is derived from an EMBL/GenBank/DDBJ whole genome shotgun (WGS) entry which is preliminary data.</text>
</comment>
<proteinExistence type="predicted"/>
<feature type="compositionally biased region" description="Basic and acidic residues" evidence="1">
    <location>
        <begin position="121"/>
        <end position="133"/>
    </location>
</feature>
<keyword evidence="3" id="KW-0396">Initiation factor</keyword>
<dbReference type="STRING" id="331657.A0A4U0X291"/>
<evidence type="ECO:0000256" key="1">
    <source>
        <dbReference type="SAM" id="MobiDB-lite"/>
    </source>
</evidence>
<keyword evidence="3" id="KW-0648">Protein biosynthesis</keyword>
<dbReference type="InterPro" id="IPR024675">
    <property type="entry name" value="eIF3g_N"/>
</dbReference>
<protein>
    <submittedName>
        <fullName evidence="3">Eukaryotic translation initiation factor 3 subunit G</fullName>
    </submittedName>
</protein>
<dbReference type="EMBL" id="NAJN01000649">
    <property type="protein sequence ID" value="TKA70382.1"/>
    <property type="molecule type" value="Genomic_DNA"/>
</dbReference>
<gene>
    <name evidence="3" type="ORF">B0A49_03741</name>
</gene>
<feature type="region of interest" description="Disordered" evidence="1">
    <location>
        <begin position="78"/>
        <end position="100"/>
    </location>
</feature>
<name>A0A4U0X291_9PEZI</name>
<dbReference type="Pfam" id="PF12353">
    <property type="entry name" value="eIF3g"/>
    <property type="match status" value="1"/>
</dbReference>
<reference evidence="3 4" key="1">
    <citation type="submission" date="2017-03" db="EMBL/GenBank/DDBJ databases">
        <title>Genomes of endolithic fungi from Antarctica.</title>
        <authorList>
            <person name="Coleine C."/>
            <person name="Masonjones S."/>
            <person name="Stajich J.E."/>
        </authorList>
    </citation>
    <scope>NUCLEOTIDE SEQUENCE [LARGE SCALE GENOMIC DNA]</scope>
    <source>
        <strain evidence="3 4">CCFEE 5187</strain>
    </source>
</reference>
<accession>A0A4U0X291</accession>
<feature type="region of interest" description="Disordered" evidence="1">
    <location>
        <begin position="1"/>
        <end position="38"/>
    </location>
</feature>